<name>A0A7J7IPC8_9RHOD</name>
<dbReference type="GO" id="GO:0005739">
    <property type="term" value="C:mitochondrion"/>
    <property type="evidence" value="ECO:0007669"/>
    <property type="project" value="TreeGrafter"/>
</dbReference>
<dbReference type="InterPro" id="IPR019833">
    <property type="entry name" value="Mn/Fe_SOD_BS"/>
</dbReference>
<dbReference type="EC" id="1.15.1.1" evidence="2"/>
<evidence type="ECO:0000256" key="1">
    <source>
        <dbReference type="ARBA" id="ARBA00008714"/>
    </source>
</evidence>
<evidence type="ECO:0000256" key="5">
    <source>
        <dbReference type="ARBA" id="ARBA00049204"/>
    </source>
</evidence>
<dbReference type="GO" id="GO:0030145">
    <property type="term" value="F:manganese ion binding"/>
    <property type="evidence" value="ECO:0007669"/>
    <property type="project" value="TreeGrafter"/>
</dbReference>
<dbReference type="InterPro" id="IPR019832">
    <property type="entry name" value="Mn/Fe_SOD_C"/>
</dbReference>
<evidence type="ECO:0000256" key="4">
    <source>
        <dbReference type="ARBA" id="ARBA00023002"/>
    </source>
</evidence>
<dbReference type="InterPro" id="IPR019831">
    <property type="entry name" value="Mn/Fe_SOD_N"/>
</dbReference>
<reference evidence="8 9" key="1">
    <citation type="journal article" date="2020" name="J. Phycol.">
        <title>Comparative genome analysis reveals Cyanidiococcus gen. nov., a new extremophilic red algal genus sister to Cyanidioschyzon (Cyanidioschyzonaceae, Rhodophyta).</title>
        <authorList>
            <person name="Liu S.-L."/>
            <person name="Chiang Y.-R."/>
            <person name="Yoon H.S."/>
            <person name="Fu H.-Y."/>
        </authorList>
    </citation>
    <scope>NUCLEOTIDE SEQUENCE [LARGE SCALE GENOMIC DNA]</scope>
    <source>
        <strain evidence="8 9">THAL066</strain>
    </source>
</reference>
<feature type="domain" description="Manganese/iron superoxide dismutase C-terminal" evidence="7">
    <location>
        <begin position="161"/>
        <end position="260"/>
    </location>
</feature>
<organism evidence="8 9">
    <name type="scientific">Cyanidiococcus yangmingshanensis</name>
    <dbReference type="NCBI Taxonomy" id="2690220"/>
    <lineage>
        <taxon>Eukaryota</taxon>
        <taxon>Rhodophyta</taxon>
        <taxon>Bangiophyceae</taxon>
        <taxon>Cyanidiales</taxon>
        <taxon>Cyanidiaceae</taxon>
        <taxon>Cyanidiococcus</taxon>
    </lineage>
</organism>
<comment type="catalytic activity">
    <reaction evidence="5">
        <text>2 superoxide + 2 H(+) = H2O2 + O2</text>
        <dbReference type="Rhea" id="RHEA:20696"/>
        <dbReference type="ChEBI" id="CHEBI:15378"/>
        <dbReference type="ChEBI" id="CHEBI:15379"/>
        <dbReference type="ChEBI" id="CHEBI:16240"/>
        <dbReference type="ChEBI" id="CHEBI:18421"/>
        <dbReference type="EC" id="1.15.1.1"/>
    </reaction>
</comment>
<evidence type="ECO:0000259" key="7">
    <source>
        <dbReference type="Pfam" id="PF02777"/>
    </source>
</evidence>
<dbReference type="InterPro" id="IPR050265">
    <property type="entry name" value="Fe/Mn_Superoxide_Dismutase"/>
</dbReference>
<dbReference type="SUPFAM" id="SSF46609">
    <property type="entry name" value="Fe,Mn superoxide dismutase (SOD), N-terminal domain"/>
    <property type="match status" value="1"/>
</dbReference>
<evidence type="ECO:0000313" key="9">
    <source>
        <dbReference type="Proteomes" id="UP000530660"/>
    </source>
</evidence>
<sequence length="266" mass="29236">MQLGLRLLVNGWKQSGFQHFHQGRSASSLEQVRCVHSLRTGEAAGSGTVDETLRALSVSATASASANVNIQLPDLPYDYDALEPVISSEIMRLHHTKHHQGYVNNLNNALNTIHSTDHVPTLVSLQSALIFNGGGHLNHSILWTNLAPVGKGGGELPSKDTALMKAIENNFGDLSTLMSLMNTAAAGIQGSGWAWLALNRNLRRLEIVTRPNQDPVVGAYTPLLGLDVWEHAYYIQYKNDRAAYLKNIWQIVHWKDVANRYEAALA</sequence>
<comment type="caution">
    <text evidence="8">The sequence shown here is derived from an EMBL/GenBank/DDBJ whole genome shotgun (WGS) entry which is preliminary data.</text>
</comment>
<dbReference type="Proteomes" id="UP000530660">
    <property type="component" value="Unassembled WGS sequence"/>
</dbReference>
<dbReference type="Pfam" id="PF00081">
    <property type="entry name" value="Sod_Fe_N"/>
    <property type="match status" value="1"/>
</dbReference>
<dbReference type="EMBL" id="VWRR01000003">
    <property type="protein sequence ID" value="KAF6004569.1"/>
    <property type="molecule type" value="Genomic_DNA"/>
</dbReference>
<dbReference type="Gene3D" id="3.55.40.20">
    <property type="entry name" value="Iron/manganese superoxide dismutase, C-terminal domain"/>
    <property type="match status" value="1"/>
</dbReference>
<dbReference type="PRINTS" id="PR01703">
    <property type="entry name" value="MNSODISMTASE"/>
</dbReference>
<dbReference type="AlphaFoldDB" id="A0A7J7IPC8"/>
<dbReference type="FunFam" id="3.55.40.20:FF:000004">
    <property type="entry name" value="Superoxide dismutase [Fe]"/>
    <property type="match status" value="1"/>
</dbReference>
<evidence type="ECO:0000256" key="3">
    <source>
        <dbReference type="ARBA" id="ARBA00022723"/>
    </source>
</evidence>
<dbReference type="Gene3D" id="1.10.287.990">
    <property type="entry name" value="Fe,Mn superoxide dismutase (SOD) domain"/>
    <property type="match status" value="1"/>
</dbReference>
<keyword evidence="3" id="KW-0479">Metal-binding</keyword>
<dbReference type="FunFam" id="1.10.287.990:FF:000001">
    <property type="entry name" value="Superoxide dismutase"/>
    <property type="match status" value="1"/>
</dbReference>
<gene>
    <name evidence="8" type="primary">SOD2</name>
    <name evidence="8" type="ORF">F1559_004392</name>
</gene>
<dbReference type="GO" id="GO:0004784">
    <property type="term" value="F:superoxide dismutase activity"/>
    <property type="evidence" value="ECO:0007669"/>
    <property type="project" value="UniProtKB-EC"/>
</dbReference>
<dbReference type="OrthoDB" id="239262at2759"/>
<dbReference type="InterPro" id="IPR001189">
    <property type="entry name" value="Mn/Fe_SOD"/>
</dbReference>
<evidence type="ECO:0000259" key="6">
    <source>
        <dbReference type="Pfam" id="PF00081"/>
    </source>
</evidence>
<proteinExistence type="inferred from homology"/>
<dbReference type="PANTHER" id="PTHR11404:SF6">
    <property type="entry name" value="SUPEROXIDE DISMUTASE [MN], MITOCHONDRIAL"/>
    <property type="match status" value="1"/>
</dbReference>
<comment type="similarity">
    <text evidence="1">Belongs to the iron/manganese superoxide dismutase family.</text>
</comment>
<keyword evidence="9" id="KW-1185">Reference proteome</keyword>
<evidence type="ECO:0000313" key="8">
    <source>
        <dbReference type="EMBL" id="KAF6004569.1"/>
    </source>
</evidence>
<dbReference type="PROSITE" id="PS00088">
    <property type="entry name" value="SOD_MN"/>
    <property type="match status" value="1"/>
</dbReference>
<feature type="domain" description="Manganese/iron superoxide dismutase N-terminal" evidence="6">
    <location>
        <begin position="71"/>
        <end position="147"/>
    </location>
</feature>
<dbReference type="Pfam" id="PF02777">
    <property type="entry name" value="Sod_Fe_C"/>
    <property type="match status" value="1"/>
</dbReference>
<evidence type="ECO:0000256" key="2">
    <source>
        <dbReference type="ARBA" id="ARBA00012682"/>
    </source>
</evidence>
<keyword evidence="4" id="KW-0560">Oxidoreductase</keyword>
<dbReference type="PANTHER" id="PTHR11404">
    <property type="entry name" value="SUPEROXIDE DISMUTASE 2"/>
    <property type="match status" value="1"/>
</dbReference>
<accession>A0A7J7IPC8</accession>
<dbReference type="InterPro" id="IPR036314">
    <property type="entry name" value="SOD_C_sf"/>
</dbReference>
<dbReference type="SUPFAM" id="SSF54719">
    <property type="entry name" value="Fe,Mn superoxide dismutase (SOD), C-terminal domain"/>
    <property type="match status" value="1"/>
</dbReference>
<dbReference type="InterPro" id="IPR036324">
    <property type="entry name" value="Mn/Fe_SOD_N_sf"/>
</dbReference>
<protein>
    <recommendedName>
        <fullName evidence="2">superoxide dismutase</fullName>
        <ecNumber evidence="2">1.15.1.1</ecNumber>
    </recommendedName>
</protein>